<dbReference type="Pfam" id="PF00027">
    <property type="entry name" value="cNMP_binding"/>
    <property type="match status" value="1"/>
</dbReference>
<dbReference type="Gene3D" id="2.60.120.10">
    <property type="entry name" value="Jelly Rolls"/>
    <property type="match status" value="1"/>
</dbReference>
<protein>
    <submittedName>
        <fullName evidence="2">Putative transcriptional regulator, Crp/Fnr family</fullName>
    </submittedName>
</protein>
<evidence type="ECO:0000313" key="2">
    <source>
        <dbReference type="EMBL" id="RYJ42807.1"/>
    </source>
</evidence>
<dbReference type="InterPro" id="IPR018490">
    <property type="entry name" value="cNMP-bd_dom_sf"/>
</dbReference>
<accession>A0A444WA90</accession>
<evidence type="ECO:0000313" key="3">
    <source>
        <dbReference type="Proteomes" id="UP000289775"/>
    </source>
</evidence>
<sequence>MKSLHAYLNRYVSALISEKDFEMIAGHFTPMELKKKQYLLKEGQVIDFFAFIVKGAMRKYYIDDKGKEHVINLYIENWWAGDRESFALLTPSRYYIETCEPCEILVITRENKEKLCRECPVFNEFILKLDEKYSVASQKRIASSISSSARERYDDFAARYPEFLQRFPQHLIASYLGITKDTLSRVLKQ</sequence>
<dbReference type="CDD" id="cd00038">
    <property type="entry name" value="CAP_ED"/>
    <property type="match status" value="1"/>
</dbReference>
<evidence type="ECO:0000259" key="1">
    <source>
        <dbReference type="Pfam" id="PF00027"/>
    </source>
</evidence>
<dbReference type="OrthoDB" id="1092431at2"/>
<keyword evidence="3" id="KW-1185">Reference proteome</keyword>
<name>A0A444WA90_9FLAO</name>
<dbReference type="Proteomes" id="UP000289775">
    <property type="component" value="Unassembled WGS sequence"/>
</dbReference>
<dbReference type="RefSeq" id="WP_129751037.1">
    <property type="nucleotide sequence ID" value="NZ_JUIW01000006.1"/>
</dbReference>
<proteinExistence type="predicted"/>
<comment type="caution">
    <text evidence="2">The sequence shown here is derived from an EMBL/GenBank/DDBJ whole genome shotgun (WGS) entry which is preliminary data.</text>
</comment>
<dbReference type="InterPro" id="IPR014710">
    <property type="entry name" value="RmlC-like_jellyroll"/>
</dbReference>
<feature type="domain" description="Cyclic nucleotide-binding" evidence="1">
    <location>
        <begin position="32"/>
        <end position="118"/>
    </location>
</feature>
<gene>
    <name evidence="2" type="ORF">NU09_1906</name>
</gene>
<dbReference type="SUPFAM" id="SSF51206">
    <property type="entry name" value="cAMP-binding domain-like"/>
    <property type="match status" value="1"/>
</dbReference>
<organism evidence="2 3">
    <name type="scientific">Flavobacterium beibuense</name>
    <dbReference type="NCBI Taxonomy" id="657326"/>
    <lineage>
        <taxon>Bacteria</taxon>
        <taxon>Pseudomonadati</taxon>
        <taxon>Bacteroidota</taxon>
        <taxon>Flavobacteriia</taxon>
        <taxon>Flavobacteriales</taxon>
        <taxon>Flavobacteriaceae</taxon>
        <taxon>Flavobacterium</taxon>
    </lineage>
</organism>
<dbReference type="InterPro" id="IPR000595">
    <property type="entry name" value="cNMP-bd_dom"/>
</dbReference>
<dbReference type="AlphaFoldDB" id="A0A444WA90"/>
<reference evidence="2 3" key="1">
    <citation type="submission" date="2014-12" db="EMBL/GenBank/DDBJ databases">
        <title>Genome sequence of Flavobacterium beibuense RSKm HC5.</title>
        <authorList>
            <person name="Kim J.F."/>
            <person name="Song J.Y."/>
            <person name="Kwak M.-J."/>
            <person name="Lee S.-W."/>
        </authorList>
    </citation>
    <scope>NUCLEOTIDE SEQUENCE [LARGE SCALE GENOMIC DNA]</scope>
    <source>
        <strain evidence="2 3">RSKm HC5</strain>
    </source>
</reference>
<dbReference type="EMBL" id="JUIW01000006">
    <property type="protein sequence ID" value="RYJ42807.1"/>
    <property type="molecule type" value="Genomic_DNA"/>
</dbReference>